<dbReference type="InterPro" id="IPR029058">
    <property type="entry name" value="AB_hydrolase_fold"/>
</dbReference>
<keyword evidence="3" id="KW-1185">Reference proteome</keyword>
<dbReference type="InterPro" id="IPR000073">
    <property type="entry name" value="AB_hydrolase_1"/>
</dbReference>
<dbReference type="RefSeq" id="WP_107674131.1">
    <property type="nucleotide sequence ID" value="NZ_PZKE01000014.1"/>
</dbReference>
<comment type="caution">
    <text evidence="2">The sequence shown here is derived from an EMBL/GenBank/DDBJ whole genome shotgun (WGS) entry which is preliminary data.</text>
</comment>
<dbReference type="GO" id="GO:0016787">
    <property type="term" value="F:hydrolase activity"/>
    <property type="evidence" value="ECO:0007669"/>
    <property type="project" value="UniProtKB-KW"/>
</dbReference>
<evidence type="ECO:0000313" key="3">
    <source>
        <dbReference type="Proteomes" id="UP000241362"/>
    </source>
</evidence>
<feature type="domain" description="AB hydrolase-1" evidence="1">
    <location>
        <begin position="24"/>
        <end position="259"/>
    </location>
</feature>
<evidence type="ECO:0000259" key="1">
    <source>
        <dbReference type="Pfam" id="PF12697"/>
    </source>
</evidence>
<gene>
    <name evidence="2" type="ORF">C5F44_13815</name>
</gene>
<proteinExistence type="predicted"/>
<reference evidence="2 3" key="1">
    <citation type="submission" date="2018-03" db="EMBL/GenBank/DDBJ databases">
        <title>Rhodobacter blasticus.</title>
        <authorList>
            <person name="Meyer T.E."/>
            <person name="Miller S."/>
            <person name="Lodha T."/>
            <person name="Gandham S."/>
            <person name="Chintalapati S."/>
            <person name="Chintalapati V.R."/>
        </authorList>
    </citation>
    <scope>NUCLEOTIDE SEQUENCE [LARGE SCALE GENOMIC DNA]</scope>
    <source>
        <strain evidence="2 3">DSM 2131</strain>
    </source>
</reference>
<dbReference type="Proteomes" id="UP000241362">
    <property type="component" value="Unassembled WGS sequence"/>
</dbReference>
<dbReference type="PANTHER" id="PTHR43194">
    <property type="entry name" value="HYDROLASE ALPHA/BETA FOLD FAMILY"/>
    <property type="match status" value="1"/>
</dbReference>
<dbReference type="InterPro" id="IPR050228">
    <property type="entry name" value="Carboxylesterase_BioH"/>
</dbReference>
<accession>A0A2T4J6A8</accession>
<dbReference type="Pfam" id="PF12697">
    <property type="entry name" value="Abhydrolase_6"/>
    <property type="match status" value="1"/>
</dbReference>
<keyword evidence="2" id="KW-0378">Hydrolase</keyword>
<dbReference type="EMBL" id="PZKE01000014">
    <property type="protein sequence ID" value="PTE13417.1"/>
    <property type="molecule type" value="Genomic_DNA"/>
</dbReference>
<name>A0A2T4J6A8_FUSBL</name>
<sequence length="268" mass="28302">MPEDFTAPPLAPVRVWDRGDPRPVLAVHCSLAHAGAWSGLVERLHGLTLTAMDLPGHGRAPDWDGIADLQDLATRDAIALAEAQGRPVDLFGHSFGATVCLRIALERPDLVRSLVLVEPVLFAAARSHAAFAGFQARHEAVAAAMASNRAEAAALFHADWGNGEALADLPDRQRHYIIDRIHHIAAQSAALVDDRAGLTRPGGLESVAVPVLLIEGSESPAIIEAIQGALAARLPRAIRLIVPGAGHMVPITHPHLIAPAIQAHLDAA</sequence>
<organism evidence="2 3">
    <name type="scientific">Fuscovulum blasticum DSM 2131</name>
    <dbReference type="NCBI Taxonomy" id="1188250"/>
    <lineage>
        <taxon>Bacteria</taxon>
        <taxon>Pseudomonadati</taxon>
        <taxon>Pseudomonadota</taxon>
        <taxon>Alphaproteobacteria</taxon>
        <taxon>Rhodobacterales</taxon>
        <taxon>Paracoccaceae</taxon>
        <taxon>Pseudogemmobacter</taxon>
    </lineage>
</organism>
<dbReference type="PANTHER" id="PTHR43194:SF2">
    <property type="entry name" value="PEROXISOMAL MEMBRANE PROTEIN LPX1"/>
    <property type="match status" value="1"/>
</dbReference>
<dbReference type="Gene3D" id="3.40.50.1820">
    <property type="entry name" value="alpha/beta hydrolase"/>
    <property type="match status" value="1"/>
</dbReference>
<dbReference type="InterPro" id="IPR000639">
    <property type="entry name" value="Epox_hydrolase-like"/>
</dbReference>
<evidence type="ECO:0000313" key="2">
    <source>
        <dbReference type="EMBL" id="PTE13417.1"/>
    </source>
</evidence>
<dbReference type="PRINTS" id="PR00111">
    <property type="entry name" value="ABHYDROLASE"/>
</dbReference>
<dbReference type="AlphaFoldDB" id="A0A2T4J6A8"/>
<dbReference type="PRINTS" id="PR00412">
    <property type="entry name" value="EPOXHYDRLASE"/>
</dbReference>
<protein>
    <submittedName>
        <fullName evidence="2">Alpha/beta hydrolase</fullName>
    </submittedName>
</protein>
<dbReference type="SUPFAM" id="SSF53474">
    <property type="entry name" value="alpha/beta-Hydrolases"/>
    <property type="match status" value="1"/>
</dbReference>